<name>A0A1H9U8C3_9BACI</name>
<keyword evidence="1" id="KW-0732">Signal</keyword>
<accession>A0A1H9U8C3</accession>
<organism evidence="2 3">
    <name type="scientific">Gracilibacillus ureilyticus</name>
    <dbReference type="NCBI Taxonomy" id="531814"/>
    <lineage>
        <taxon>Bacteria</taxon>
        <taxon>Bacillati</taxon>
        <taxon>Bacillota</taxon>
        <taxon>Bacilli</taxon>
        <taxon>Bacillales</taxon>
        <taxon>Bacillaceae</taxon>
        <taxon>Gracilibacillus</taxon>
    </lineage>
</organism>
<dbReference type="STRING" id="531814.SAMN04487944_11681"/>
<dbReference type="Pfam" id="PF13416">
    <property type="entry name" value="SBP_bac_8"/>
    <property type="match status" value="1"/>
</dbReference>
<evidence type="ECO:0000313" key="3">
    <source>
        <dbReference type="Proteomes" id="UP000199687"/>
    </source>
</evidence>
<dbReference type="RefSeq" id="WP_089742567.1">
    <property type="nucleotide sequence ID" value="NZ_FOGL01000016.1"/>
</dbReference>
<evidence type="ECO:0000256" key="1">
    <source>
        <dbReference type="SAM" id="SignalP"/>
    </source>
</evidence>
<dbReference type="Gene3D" id="3.40.190.10">
    <property type="entry name" value="Periplasmic binding protein-like II"/>
    <property type="match status" value="1"/>
</dbReference>
<proteinExistence type="predicted"/>
<dbReference type="SUPFAM" id="SSF53850">
    <property type="entry name" value="Periplasmic binding protein-like II"/>
    <property type="match status" value="1"/>
</dbReference>
<dbReference type="AlphaFoldDB" id="A0A1H9U8C3"/>
<dbReference type="PANTHER" id="PTHR43649:SF32">
    <property type="entry name" value="SUGAR BINDING SECRETED PROTEIN"/>
    <property type="match status" value="1"/>
</dbReference>
<dbReference type="InterPro" id="IPR006059">
    <property type="entry name" value="SBP"/>
</dbReference>
<dbReference type="CDD" id="cd13585">
    <property type="entry name" value="PBP2_TMBP_like"/>
    <property type="match status" value="1"/>
</dbReference>
<dbReference type="OrthoDB" id="9795467at2"/>
<dbReference type="InterPro" id="IPR050490">
    <property type="entry name" value="Bact_solute-bd_prot1"/>
</dbReference>
<dbReference type="EMBL" id="FOGL01000016">
    <property type="protein sequence ID" value="SES05599.1"/>
    <property type="molecule type" value="Genomic_DNA"/>
</dbReference>
<evidence type="ECO:0000313" key="2">
    <source>
        <dbReference type="EMBL" id="SES05599.1"/>
    </source>
</evidence>
<protein>
    <submittedName>
        <fullName evidence="2">Alpha-1,4-digalacturonate transport system substrate-binding protein</fullName>
    </submittedName>
</protein>
<feature type="chain" id="PRO_5038552080" evidence="1">
    <location>
        <begin position="21"/>
        <end position="420"/>
    </location>
</feature>
<feature type="signal peptide" evidence="1">
    <location>
        <begin position="1"/>
        <end position="20"/>
    </location>
</feature>
<dbReference type="Proteomes" id="UP000199687">
    <property type="component" value="Unassembled WGS sequence"/>
</dbReference>
<sequence length="420" mass="47122">MKKAFLSVFILLTVILTACSGDSESQSGSEGEAGSNEEKMQFYVSGDTVEGSALTKMSEKYTEETGIEIEVVDVPYEDMVTKITNMMRAEEPPALARVTGFNPAWNGKLMDLTEIAEKNNVMTDMGITVDDKLVAPPLDLTAVGMFINKSLFEEAGVSYPENEEDIWTWEEFLNAINTVVEKTDAQYGMVMDNSEHRLNAFLYQHGSKGFYQDGDEYTTNDETKDALQRFIDMNDNTIMPKAVWTAGEDASSMFKSGRVAAYMSGSWQITDFASNIKDFEWESVYMPYEDVRATNLGGNYLVGFEGSGQEEQAKEFIDWLYQKENYEELATYGGYLPVTENAEVEYELAPEAYQIYQNEIAASDPIASQQRNELVRKQLVSQRSLGTALADEVMKALNEEITIDEAIENVKKSMTDAYVE</sequence>
<reference evidence="2 3" key="1">
    <citation type="submission" date="2016-10" db="EMBL/GenBank/DDBJ databases">
        <authorList>
            <person name="de Groot N.N."/>
        </authorList>
    </citation>
    <scope>NUCLEOTIDE SEQUENCE [LARGE SCALE GENOMIC DNA]</scope>
    <source>
        <strain evidence="2 3">CGMCC 1.7727</strain>
    </source>
</reference>
<keyword evidence="3" id="KW-1185">Reference proteome</keyword>
<dbReference type="PROSITE" id="PS51257">
    <property type="entry name" value="PROKAR_LIPOPROTEIN"/>
    <property type="match status" value="1"/>
</dbReference>
<gene>
    <name evidence="2" type="ORF">SAMN04487944_11681</name>
</gene>
<dbReference type="PANTHER" id="PTHR43649">
    <property type="entry name" value="ARABINOSE-BINDING PROTEIN-RELATED"/>
    <property type="match status" value="1"/>
</dbReference>